<feature type="compositionally biased region" description="Basic and acidic residues" evidence="1">
    <location>
        <begin position="266"/>
        <end position="281"/>
    </location>
</feature>
<keyword evidence="2" id="KW-0812">Transmembrane</keyword>
<reference evidence="4 5" key="1">
    <citation type="submission" date="2024-02" db="EMBL/GenBank/DDBJ databases">
        <title>Chromosome-scale genome assembly of the rough periwinkle Littorina saxatilis.</title>
        <authorList>
            <person name="De Jode A."/>
            <person name="Faria R."/>
            <person name="Formenti G."/>
            <person name="Sims Y."/>
            <person name="Smith T.P."/>
            <person name="Tracey A."/>
            <person name="Wood J.M.D."/>
            <person name="Zagrodzka Z.B."/>
            <person name="Johannesson K."/>
            <person name="Butlin R.K."/>
            <person name="Leder E.H."/>
        </authorList>
    </citation>
    <scope>NUCLEOTIDE SEQUENCE [LARGE SCALE GENOMIC DNA]</scope>
    <source>
        <strain evidence="4">Snail1</strain>
        <tissue evidence="4">Muscle</tissue>
    </source>
</reference>
<gene>
    <name evidence="4" type="ORF">V1264_003606</name>
</gene>
<evidence type="ECO:0000313" key="4">
    <source>
        <dbReference type="EMBL" id="KAK7099471.1"/>
    </source>
</evidence>
<protein>
    <recommendedName>
        <fullName evidence="6">Ig-like domain-containing protein</fullName>
    </recommendedName>
</protein>
<comment type="caution">
    <text evidence="4">The sequence shown here is derived from an EMBL/GenBank/DDBJ whole genome shotgun (WGS) entry which is preliminary data.</text>
</comment>
<feature type="transmembrane region" description="Helical" evidence="2">
    <location>
        <begin position="305"/>
        <end position="328"/>
    </location>
</feature>
<keyword evidence="3" id="KW-0732">Signal</keyword>
<evidence type="ECO:0000256" key="2">
    <source>
        <dbReference type="SAM" id="Phobius"/>
    </source>
</evidence>
<evidence type="ECO:0000313" key="5">
    <source>
        <dbReference type="Proteomes" id="UP001374579"/>
    </source>
</evidence>
<feature type="compositionally biased region" description="Low complexity" evidence="1">
    <location>
        <begin position="463"/>
        <end position="479"/>
    </location>
</feature>
<evidence type="ECO:0000256" key="3">
    <source>
        <dbReference type="SAM" id="SignalP"/>
    </source>
</evidence>
<evidence type="ECO:0000256" key="1">
    <source>
        <dbReference type="SAM" id="MobiDB-lite"/>
    </source>
</evidence>
<accession>A0AAN9B6D9</accession>
<feature type="region of interest" description="Disordered" evidence="1">
    <location>
        <begin position="461"/>
        <end position="504"/>
    </location>
</feature>
<organism evidence="4 5">
    <name type="scientific">Littorina saxatilis</name>
    <dbReference type="NCBI Taxonomy" id="31220"/>
    <lineage>
        <taxon>Eukaryota</taxon>
        <taxon>Metazoa</taxon>
        <taxon>Spiralia</taxon>
        <taxon>Lophotrochozoa</taxon>
        <taxon>Mollusca</taxon>
        <taxon>Gastropoda</taxon>
        <taxon>Caenogastropoda</taxon>
        <taxon>Littorinimorpha</taxon>
        <taxon>Littorinoidea</taxon>
        <taxon>Littorinidae</taxon>
        <taxon>Littorina</taxon>
    </lineage>
</organism>
<feature type="signal peptide" evidence="3">
    <location>
        <begin position="1"/>
        <end position="30"/>
    </location>
</feature>
<dbReference type="AlphaFoldDB" id="A0AAN9B6D9"/>
<keyword evidence="5" id="KW-1185">Reference proteome</keyword>
<dbReference type="EMBL" id="JBAMIC010000012">
    <property type="protein sequence ID" value="KAK7099471.1"/>
    <property type="molecule type" value="Genomic_DNA"/>
</dbReference>
<keyword evidence="2" id="KW-0472">Membrane</keyword>
<sequence>MAMNKQNDRTTMPVITAFIVVLLHFPLTSSTPELSCTLTKDVTFHCNMGGFTHPLSSLLSLQIVKLAASKSEHDAVIATVDSGKAWLAQGVIEEDERKHYVSGQLDLSSKGNAWLKLMITDFTEDKYGNYSCQIHYTDHPADTKHSTWSKDVLVDESVSETASSSGFKITFSKGVHIVCDSGVLDETDGWATQMNISALESERYASWCEKTNESKCSSKLLGAYHRRRRSATEDTLQVHIPDVTCSDQANHTCTVITSSGKTLESSPKRLPLEDCQQEPKTEALSSTASPTVARPTTVEQDDSKVVFYVAPAIVVFIVLVSVAMFCCCRKQLRNSHDKSVNKTRLWMINWCCANKSIQAEEIDNLQNTSLVKIRSQKCPSGATEQPLLSCNETEGKSNTDGLALDLLDKLEEKHLGTKSHVDQIKSDTVESSYPQHANERNSYNFLPEECVIDVHENIAYERSQSSDSDSSHSSESSADCEGVSEREIKTPVQASQSPEEVVIV</sequence>
<keyword evidence="2" id="KW-1133">Transmembrane helix</keyword>
<dbReference type="Proteomes" id="UP001374579">
    <property type="component" value="Unassembled WGS sequence"/>
</dbReference>
<name>A0AAN9B6D9_9CAEN</name>
<proteinExistence type="predicted"/>
<evidence type="ECO:0008006" key="6">
    <source>
        <dbReference type="Google" id="ProtNLM"/>
    </source>
</evidence>
<feature type="chain" id="PRO_5042885607" description="Ig-like domain-containing protein" evidence="3">
    <location>
        <begin position="31"/>
        <end position="504"/>
    </location>
</feature>
<feature type="region of interest" description="Disordered" evidence="1">
    <location>
        <begin position="261"/>
        <end position="296"/>
    </location>
</feature>